<dbReference type="GeneID" id="36333357"/>
<keyword evidence="6 10" id="KW-0576">Peroxisome</keyword>
<sequence length="307" mass="33408">MATPERQELVRNAVVFLTDNNTQASPLAQRVQFLEAKGLTGAEIDEAMRQAALSQTASAPRISAQPYGPVYPQVYGPAPFPAQPLTQPWDWRDYFITAIVSGTVAYGAVSLFKKHVMPHLQPPSATAYEADKDALSAQFDAAEALLKEIQAESAAMKQAVDQQNEKVERATQEVETLVREMRDSEVKTRDEMREIRDEVNNVREMLPKMIEKNKESQLQSLAELHQELKSLKALLLSRGPTSSGMSTPIIPSKPSIPAWQLAGPPQNGANAGTLPSHASPSASSTLLPNGKGKEVEVISDSSHVADT</sequence>
<evidence type="ECO:0000313" key="14">
    <source>
        <dbReference type="EMBL" id="OSX67425.1"/>
    </source>
</evidence>
<dbReference type="STRING" id="670580.A0A1X6NFL4"/>
<evidence type="ECO:0000256" key="12">
    <source>
        <dbReference type="SAM" id="MobiDB-lite"/>
    </source>
</evidence>
<dbReference type="InterPro" id="IPR006785">
    <property type="entry name" value="Pex14_N"/>
</dbReference>
<dbReference type="PANTHER" id="PTHR23058:SF0">
    <property type="entry name" value="PEROXISOMAL MEMBRANE PROTEIN PEX14"/>
    <property type="match status" value="1"/>
</dbReference>
<dbReference type="GO" id="GO:0005778">
    <property type="term" value="C:peroxisomal membrane"/>
    <property type="evidence" value="ECO:0007669"/>
    <property type="project" value="UniProtKB-SubCell"/>
</dbReference>
<feature type="compositionally biased region" description="Polar residues" evidence="12">
    <location>
        <begin position="276"/>
        <end position="287"/>
    </location>
</feature>
<keyword evidence="5 10" id="KW-0472">Membrane</keyword>
<feature type="compositionally biased region" description="Low complexity" evidence="12">
    <location>
        <begin position="246"/>
        <end position="257"/>
    </location>
</feature>
<dbReference type="AlphaFoldDB" id="A0A1X6NFL4"/>
<accession>A0A1X6NFL4</accession>
<dbReference type="GO" id="GO:0016560">
    <property type="term" value="P:protein import into peroxisome matrix, docking"/>
    <property type="evidence" value="ECO:0007669"/>
    <property type="project" value="UniProtKB-UniRule"/>
</dbReference>
<dbReference type="EMBL" id="KZ110591">
    <property type="protein sequence ID" value="OSX67425.1"/>
    <property type="molecule type" value="Genomic_DNA"/>
</dbReference>
<evidence type="ECO:0000313" key="15">
    <source>
        <dbReference type="Proteomes" id="UP000194127"/>
    </source>
</evidence>
<keyword evidence="3 10" id="KW-0653">Protein transport</keyword>
<dbReference type="GO" id="GO:0005102">
    <property type="term" value="F:signaling receptor binding"/>
    <property type="evidence" value="ECO:0007669"/>
    <property type="project" value="TreeGrafter"/>
</dbReference>
<evidence type="ECO:0000256" key="8">
    <source>
        <dbReference type="ARBA" id="ARBA00029691"/>
    </source>
</evidence>
<organism evidence="14 15">
    <name type="scientific">Postia placenta MAD-698-R-SB12</name>
    <dbReference type="NCBI Taxonomy" id="670580"/>
    <lineage>
        <taxon>Eukaryota</taxon>
        <taxon>Fungi</taxon>
        <taxon>Dikarya</taxon>
        <taxon>Basidiomycota</taxon>
        <taxon>Agaricomycotina</taxon>
        <taxon>Agaricomycetes</taxon>
        <taxon>Polyporales</taxon>
        <taxon>Adustoporiaceae</taxon>
        <taxon>Rhodonia</taxon>
    </lineage>
</organism>
<keyword evidence="4" id="KW-0811">Translocation</keyword>
<dbReference type="PANTHER" id="PTHR23058">
    <property type="entry name" value="PEROXISOMAL MEMBRANE PROTEIN PEX14"/>
    <property type="match status" value="1"/>
</dbReference>
<evidence type="ECO:0000256" key="4">
    <source>
        <dbReference type="ARBA" id="ARBA00023010"/>
    </source>
</evidence>
<evidence type="ECO:0000256" key="11">
    <source>
        <dbReference type="SAM" id="Coils"/>
    </source>
</evidence>
<name>A0A1X6NFL4_9APHY</name>
<comment type="subcellular location">
    <subcellularLocation>
        <location evidence="9 10">Peroxisome membrane</location>
    </subcellularLocation>
</comment>
<keyword evidence="2 10" id="KW-0813">Transport</keyword>
<evidence type="ECO:0000256" key="10">
    <source>
        <dbReference type="RuleBase" id="RU367032"/>
    </source>
</evidence>
<dbReference type="RefSeq" id="XP_024344219.1">
    <property type="nucleotide sequence ID" value="XM_024488408.1"/>
</dbReference>
<gene>
    <name evidence="14" type="ORF">POSPLADRAFT_1176235</name>
</gene>
<evidence type="ECO:0000256" key="7">
    <source>
        <dbReference type="ARBA" id="ARBA00029502"/>
    </source>
</evidence>
<feature type="coiled-coil region" evidence="11">
    <location>
        <begin position="132"/>
        <end position="187"/>
    </location>
</feature>
<feature type="domain" description="Peroxisome membrane anchor protein Pex14p N-terminal" evidence="13">
    <location>
        <begin position="5"/>
        <end position="49"/>
    </location>
</feature>
<proteinExistence type="inferred from homology"/>
<evidence type="ECO:0000256" key="6">
    <source>
        <dbReference type="ARBA" id="ARBA00023140"/>
    </source>
</evidence>
<protein>
    <recommendedName>
        <fullName evidence="7 10">Peroxisomal membrane protein PEX14</fullName>
    </recommendedName>
    <alternativeName>
        <fullName evidence="8 10">Peroxin-14</fullName>
    </alternativeName>
</protein>
<reference evidence="14 15" key="1">
    <citation type="submission" date="2017-04" db="EMBL/GenBank/DDBJ databases">
        <title>Genome Sequence of the Model Brown-Rot Fungus Postia placenta SB12.</title>
        <authorList>
            <consortium name="DOE Joint Genome Institute"/>
            <person name="Gaskell J."/>
            <person name="Kersten P."/>
            <person name="Larrondo L.F."/>
            <person name="Canessa P."/>
            <person name="Martinez D."/>
            <person name="Hibbett D."/>
            <person name="Schmoll M."/>
            <person name="Kubicek C.P."/>
            <person name="Martinez A.T."/>
            <person name="Yadav J."/>
            <person name="Master E."/>
            <person name="Magnuson J.K."/>
            <person name="James T."/>
            <person name="Yaver D."/>
            <person name="Berka R."/>
            <person name="Labutti K."/>
            <person name="Lipzen A."/>
            <person name="Aerts A."/>
            <person name="Barry K."/>
            <person name="Henrissat B."/>
            <person name="Blanchette R."/>
            <person name="Grigoriev I."/>
            <person name="Cullen D."/>
        </authorList>
    </citation>
    <scope>NUCLEOTIDE SEQUENCE [LARGE SCALE GENOMIC DNA]</scope>
    <source>
        <strain evidence="14 15">MAD-698-R-SB12</strain>
    </source>
</reference>
<dbReference type="GO" id="GO:1990429">
    <property type="term" value="C:peroxisomal importomer complex"/>
    <property type="evidence" value="ECO:0007669"/>
    <property type="project" value="TreeGrafter"/>
</dbReference>
<keyword evidence="15" id="KW-1185">Reference proteome</keyword>
<dbReference type="Pfam" id="PF04695">
    <property type="entry name" value="Pex14_N"/>
    <property type="match status" value="1"/>
</dbReference>
<feature type="region of interest" description="Disordered" evidence="12">
    <location>
        <begin position="239"/>
        <end position="307"/>
    </location>
</feature>
<dbReference type="InterPro" id="IPR036388">
    <property type="entry name" value="WH-like_DNA-bd_sf"/>
</dbReference>
<evidence type="ECO:0000256" key="1">
    <source>
        <dbReference type="ARBA" id="ARBA00005443"/>
    </source>
</evidence>
<dbReference type="OrthoDB" id="5549158at2759"/>
<dbReference type="InterPro" id="IPR025655">
    <property type="entry name" value="PEX14"/>
</dbReference>
<comment type="function">
    <text evidence="10">Component of the PEX13-PEX14 docking complex, a translocon channel that specifically mediates the import of peroxisomal cargo proteins bound to PEX5 receptor. The PEX13-PEX14 docking complex forms a large import pore which can be opened to a diameter of about 9 nm. Mechanistically, PEX5 receptor along with cargo proteins associates with the PEX14 subunit of the PEX13-PEX14 docking complex in the cytosol, leading to the insertion of the receptor into the organelle membrane with the concomitant translocation of the cargo into the peroxisome matrix.</text>
</comment>
<comment type="similarity">
    <text evidence="1 10">Belongs to the peroxin-14 family.</text>
</comment>
<evidence type="ECO:0000259" key="13">
    <source>
        <dbReference type="Pfam" id="PF04695"/>
    </source>
</evidence>
<evidence type="ECO:0000256" key="3">
    <source>
        <dbReference type="ARBA" id="ARBA00022927"/>
    </source>
</evidence>
<dbReference type="Gene3D" id="1.10.10.10">
    <property type="entry name" value="Winged helix-like DNA-binding domain superfamily/Winged helix DNA-binding domain"/>
    <property type="match status" value="1"/>
</dbReference>
<evidence type="ECO:0000256" key="5">
    <source>
        <dbReference type="ARBA" id="ARBA00023136"/>
    </source>
</evidence>
<evidence type="ECO:0000256" key="9">
    <source>
        <dbReference type="ARBA" id="ARBA00046271"/>
    </source>
</evidence>
<keyword evidence="11" id="KW-0175">Coiled coil</keyword>
<evidence type="ECO:0000256" key="2">
    <source>
        <dbReference type="ARBA" id="ARBA00022448"/>
    </source>
</evidence>
<dbReference type="Proteomes" id="UP000194127">
    <property type="component" value="Unassembled WGS sequence"/>
</dbReference>